<name>A0ABN1MJF0_9FLAO</name>
<evidence type="ECO:0000313" key="2">
    <source>
        <dbReference type="EMBL" id="GAA0873210.1"/>
    </source>
</evidence>
<dbReference type="Pfam" id="PF14542">
    <property type="entry name" value="Acetyltransf_CG"/>
    <property type="match status" value="1"/>
</dbReference>
<dbReference type="Proteomes" id="UP001500507">
    <property type="component" value="Unassembled WGS sequence"/>
</dbReference>
<dbReference type="RefSeq" id="WP_343767912.1">
    <property type="nucleotide sequence ID" value="NZ_BAAAFG010000016.1"/>
</dbReference>
<proteinExistence type="predicted"/>
<organism evidence="2 3">
    <name type="scientific">Gangjinia marincola</name>
    <dbReference type="NCBI Taxonomy" id="578463"/>
    <lineage>
        <taxon>Bacteria</taxon>
        <taxon>Pseudomonadati</taxon>
        <taxon>Bacteroidota</taxon>
        <taxon>Flavobacteriia</taxon>
        <taxon>Flavobacteriales</taxon>
        <taxon>Flavobacteriaceae</taxon>
        <taxon>Gangjinia</taxon>
    </lineage>
</organism>
<feature type="domain" description="N-acetyltransferase" evidence="1">
    <location>
        <begin position="6"/>
        <end position="95"/>
    </location>
</feature>
<accession>A0ABN1MJF0</accession>
<evidence type="ECO:0000259" key="1">
    <source>
        <dbReference type="PROSITE" id="PS51729"/>
    </source>
</evidence>
<keyword evidence="3" id="KW-1185">Reference proteome</keyword>
<reference evidence="2 3" key="1">
    <citation type="journal article" date="2019" name="Int. J. Syst. Evol. Microbiol.">
        <title>The Global Catalogue of Microorganisms (GCM) 10K type strain sequencing project: providing services to taxonomists for standard genome sequencing and annotation.</title>
        <authorList>
            <consortium name="The Broad Institute Genomics Platform"/>
            <consortium name="The Broad Institute Genome Sequencing Center for Infectious Disease"/>
            <person name="Wu L."/>
            <person name="Ma J."/>
        </authorList>
    </citation>
    <scope>NUCLEOTIDE SEQUENCE [LARGE SCALE GENOMIC DNA]</scope>
    <source>
        <strain evidence="2 3">JCM 16082</strain>
    </source>
</reference>
<dbReference type="Gene3D" id="3.40.630.30">
    <property type="match status" value="1"/>
</dbReference>
<protein>
    <submittedName>
        <fullName evidence="2">GNAT family N-acetyltransferase</fullName>
    </submittedName>
</protein>
<dbReference type="SUPFAM" id="SSF55729">
    <property type="entry name" value="Acyl-CoA N-acyltransferases (Nat)"/>
    <property type="match status" value="1"/>
</dbReference>
<comment type="caution">
    <text evidence="2">The sequence shown here is derived from an EMBL/GenBank/DDBJ whole genome shotgun (WGS) entry which is preliminary data.</text>
</comment>
<dbReference type="EMBL" id="BAAAFG010000016">
    <property type="protein sequence ID" value="GAA0873210.1"/>
    <property type="molecule type" value="Genomic_DNA"/>
</dbReference>
<dbReference type="InterPro" id="IPR031165">
    <property type="entry name" value="GNAT_YJDJ"/>
</dbReference>
<dbReference type="InterPro" id="IPR016181">
    <property type="entry name" value="Acyl_CoA_acyltransferase"/>
</dbReference>
<dbReference type="PROSITE" id="PS51729">
    <property type="entry name" value="GNAT_YJDJ"/>
    <property type="match status" value="1"/>
</dbReference>
<dbReference type="PANTHER" id="PTHR31435">
    <property type="entry name" value="PROTEIN NATD1"/>
    <property type="match status" value="1"/>
</dbReference>
<dbReference type="InterPro" id="IPR045057">
    <property type="entry name" value="Gcn5-rel_NAT"/>
</dbReference>
<sequence>MTIEHKETDDRGIFYIKHDSTVISELTYIRDKDRKGVIVIDHTETKIPKEGRGYASKLVERAVEYAREKSLKIDPLCPFAEIKFEENDEYQDVRAS</sequence>
<dbReference type="PANTHER" id="PTHR31435:SF10">
    <property type="entry name" value="BSR4717 PROTEIN"/>
    <property type="match status" value="1"/>
</dbReference>
<gene>
    <name evidence="2" type="ORF">GCM10009117_23570</name>
</gene>
<evidence type="ECO:0000313" key="3">
    <source>
        <dbReference type="Proteomes" id="UP001500507"/>
    </source>
</evidence>